<gene>
    <name evidence="1" type="ORF">FA046_15400</name>
</gene>
<evidence type="ECO:0008006" key="3">
    <source>
        <dbReference type="Google" id="ProtNLM"/>
    </source>
</evidence>
<dbReference type="SUPFAM" id="SSF56784">
    <property type="entry name" value="HAD-like"/>
    <property type="match status" value="1"/>
</dbReference>
<dbReference type="OrthoDB" id="791795at2"/>
<dbReference type="EMBL" id="SWBP01000006">
    <property type="protein sequence ID" value="TKB96050.1"/>
    <property type="molecule type" value="Genomic_DNA"/>
</dbReference>
<dbReference type="CDD" id="cd01427">
    <property type="entry name" value="HAD_like"/>
    <property type="match status" value="1"/>
</dbReference>
<sequence length="201" mass="23582">MLSITNIPSHKKAIIFELDNVLIPQKDYDLQVYYLFANFIEYLEAFPESKDVIDFMSKRYEVYGNENMFKEVAVTFGIDQKYQENLELLFSNAKLPLKLLLFKEALLLLQELVVERKQIFILTAGNPKQQLNKITQTEWNGLEKYLKVYFADEFNPKPSIESLEYILKENNLNKEDVLIVSKTENDRVMALRYGIDYIAVS</sequence>
<proteinExistence type="predicted"/>
<comment type="caution">
    <text evidence="1">The sequence shown here is derived from an EMBL/GenBank/DDBJ whole genome shotgun (WGS) entry which is preliminary data.</text>
</comment>
<evidence type="ECO:0000313" key="2">
    <source>
        <dbReference type="Proteomes" id="UP000308181"/>
    </source>
</evidence>
<dbReference type="Gene3D" id="3.40.50.1000">
    <property type="entry name" value="HAD superfamily/HAD-like"/>
    <property type="match status" value="1"/>
</dbReference>
<evidence type="ECO:0000313" key="1">
    <source>
        <dbReference type="EMBL" id="TKB96050.1"/>
    </source>
</evidence>
<dbReference type="Pfam" id="PF13419">
    <property type="entry name" value="HAD_2"/>
    <property type="match status" value="1"/>
</dbReference>
<reference evidence="1 2" key="1">
    <citation type="submission" date="2019-04" db="EMBL/GenBank/DDBJ databases">
        <title>Pedobacter sp. AR-3-17 sp. nov., isolated from Arctic soil.</title>
        <authorList>
            <person name="Dahal R.H."/>
            <person name="Kim D.-U."/>
        </authorList>
    </citation>
    <scope>NUCLEOTIDE SEQUENCE [LARGE SCALE GENOMIC DNA]</scope>
    <source>
        <strain evidence="1 2">AR-3-17</strain>
    </source>
</reference>
<dbReference type="InterPro" id="IPR041492">
    <property type="entry name" value="HAD_2"/>
</dbReference>
<dbReference type="InterPro" id="IPR023214">
    <property type="entry name" value="HAD_sf"/>
</dbReference>
<name>A0A4V5NWS5_9SPHI</name>
<protein>
    <recommendedName>
        <fullName evidence="3">Haloacid dehalogenase</fullName>
    </recommendedName>
</protein>
<dbReference type="AlphaFoldDB" id="A0A4V5NWS5"/>
<organism evidence="1 2">
    <name type="scientific">Pedobacter cryophilus</name>
    <dbReference type="NCBI Taxonomy" id="2571271"/>
    <lineage>
        <taxon>Bacteria</taxon>
        <taxon>Pseudomonadati</taxon>
        <taxon>Bacteroidota</taxon>
        <taxon>Sphingobacteriia</taxon>
        <taxon>Sphingobacteriales</taxon>
        <taxon>Sphingobacteriaceae</taxon>
        <taxon>Pedobacter</taxon>
    </lineage>
</organism>
<accession>A0A4V5NWS5</accession>
<dbReference type="Gene3D" id="1.10.150.520">
    <property type="match status" value="1"/>
</dbReference>
<keyword evidence="2" id="KW-1185">Reference proteome</keyword>
<dbReference type="InterPro" id="IPR036412">
    <property type="entry name" value="HAD-like_sf"/>
</dbReference>
<dbReference type="RefSeq" id="WP_136827425.1">
    <property type="nucleotide sequence ID" value="NZ_SWBP01000006.1"/>
</dbReference>
<dbReference type="Proteomes" id="UP000308181">
    <property type="component" value="Unassembled WGS sequence"/>
</dbReference>